<evidence type="ECO:0000256" key="2">
    <source>
        <dbReference type="ARBA" id="ARBA00023125"/>
    </source>
</evidence>
<dbReference type="EMBL" id="KV784359">
    <property type="protein sequence ID" value="OEU15001.1"/>
    <property type="molecule type" value="Genomic_DNA"/>
</dbReference>
<evidence type="ECO:0000256" key="5">
    <source>
        <dbReference type="SAM" id="MobiDB-lite"/>
    </source>
</evidence>
<feature type="region of interest" description="Disordered" evidence="5">
    <location>
        <begin position="71"/>
        <end position="93"/>
    </location>
</feature>
<dbReference type="KEGG" id="fcy:FRACYDRAFT_164903"/>
<dbReference type="AlphaFoldDB" id="A0A1E7FA02"/>
<comment type="subcellular location">
    <subcellularLocation>
        <location evidence="1">Nucleus</location>
    </subcellularLocation>
</comment>
<keyword evidence="3" id="KW-0539">Nucleus</keyword>
<comment type="similarity">
    <text evidence="4">Belongs to the HSF family.</text>
</comment>
<feature type="non-terminal residue" evidence="7">
    <location>
        <position position="93"/>
    </location>
</feature>
<dbReference type="PRINTS" id="PR00056">
    <property type="entry name" value="HSFDOMAIN"/>
</dbReference>
<accession>A0A1E7FA02</accession>
<dbReference type="SUPFAM" id="SSF46785">
    <property type="entry name" value="Winged helix' DNA-binding domain"/>
    <property type="match status" value="1"/>
</dbReference>
<keyword evidence="8" id="KW-1185">Reference proteome</keyword>
<dbReference type="PANTHER" id="PTHR10015:SF206">
    <property type="entry name" value="HSF-TYPE DNA-BINDING DOMAIN-CONTAINING PROTEIN"/>
    <property type="match status" value="1"/>
</dbReference>
<dbReference type="OrthoDB" id="60033at2759"/>
<dbReference type="PANTHER" id="PTHR10015">
    <property type="entry name" value="HEAT SHOCK TRANSCRIPTION FACTOR"/>
    <property type="match status" value="1"/>
</dbReference>
<feature type="non-terminal residue" evidence="7">
    <location>
        <position position="1"/>
    </location>
</feature>
<evidence type="ECO:0000313" key="7">
    <source>
        <dbReference type="EMBL" id="OEU15001.1"/>
    </source>
</evidence>
<dbReference type="InParanoid" id="A0A1E7FA02"/>
<name>A0A1E7FA02_9STRA</name>
<organism evidence="7 8">
    <name type="scientific">Fragilariopsis cylindrus CCMP1102</name>
    <dbReference type="NCBI Taxonomy" id="635003"/>
    <lineage>
        <taxon>Eukaryota</taxon>
        <taxon>Sar</taxon>
        <taxon>Stramenopiles</taxon>
        <taxon>Ochrophyta</taxon>
        <taxon>Bacillariophyta</taxon>
        <taxon>Bacillariophyceae</taxon>
        <taxon>Bacillariophycidae</taxon>
        <taxon>Bacillariales</taxon>
        <taxon>Bacillariaceae</taxon>
        <taxon>Fragilariopsis</taxon>
    </lineage>
</organism>
<dbReference type="Proteomes" id="UP000095751">
    <property type="component" value="Unassembled WGS sequence"/>
</dbReference>
<keyword evidence="2 7" id="KW-0238">DNA-binding</keyword>
<protein>
    <submittedName>
        <fullName evidence="7">Winged helix DNA-binding domain-containing protein</fullName>
    </submittedName>
</protein>
<evidence type="ECO:0000256" key="3">
    <source>
        <dbReference type="ARBA" id="ARBA00023242"/>
    </source>
</evidence>
<dbReference type="GO" id="GO:0005634">
    <property type="term" value="C:nucleus"/>
    <property type="evidence" value="ECO:0007669"/>
    <property type="project" value="UniProtKB-SubCell"/>
</dbReference>
<sequence>PVKLIRMLTEVEKCGQQSIVTWNPDGRTLQVLNHKKFVSEILPNYFKQSKYKSFQRQLNFYGFQRVNHGPLEGSYGHPKFVRGNEEQVKHMSR</sequence>
<dbReference type="GO" id="GO:0043565">
    <property type="term" value="F:sequence-specific DNA binding"/>
    <property type="evidence" value="ECO:0007669"/>
    <property type="project" value="InterPro"/>
</dbReference>
<dbReference type="InterPro" id="IPR036388">
    <property type="entry name" value="WH-like_DNA-bd_sf"/>
</dbReference>
<evidence type="ECO:0000313" key="8">
    <source>
        <dbReference type="Proteomes" id="UP000095751"/>
    </source>
</evidence>
<dbReference type="GO" id="GO:0003700">
    <property type="term" value="F:DNA-binding transcription factor activity"/>
    <property type="evidence" value="ECO:0007669"/>
    <property type="project" value="InterPro"/>
</dbReference>
<dbReference type="InterPro" id="IPR000232">
    <property type="entry name" value="HSF_DNA-bd"/>
</dbReference>
<gene>
    <name evidence="7" type="ORF">FRACYDRAFT_164903</name>
</gene>
<feature type="compositionally biased region" description="Basic and acidic residues" evidence="5">
    <location>
        <begin position="82"/>
        <end position="93"/>
    </location>
</feature>
<proteinExistence type="inferred from homology"/>
<evidence type="ECO:0000256" key="4">
    <source>
        <dbReference type="RuleBase" id="RU004020"/>
    </source>
</evidence>
<reference evidence="7 8" key="1">
    <citation type="submission" date="2016-09" db="EMBL/GenBank/DDBJ databases">
        <title>Extensive genetic diversity and differential bi-allelic expression allows diatom success in the polar Southern Ocean.</title>
        <authorList>
            <consortium name="DOE Joint Genome Institute"/>
            <person name="Mock T."/>
            <person name="Otillar R.P."/>
            <person name="Strauss J."/>
            <person name="Dupont C."/>
            <person name="Frickenhaus S."/>
            <person name="Maumus F."/>
            <person name="Mcmullan M."/>
            <person name="Sanges R."/>
            <person name="Schmutz J."/>
            <person name="Toseland A."/>
            <person name="Valas R."/>
            <person name="Veluchamy A."/>
            <person name="Ward B.J."/>
            <person name="Allen A."/>
            <person name="Barry K."/>
            <person name="Falciatore A."/>
            <person name="Ferrante M."/>
            <person name="Fortunato A.E."/>
            <person name="Gloeckner G."/>
            <person name="Gruber A."/>
            <person name="Hipkin R."/>
            <person name="Janech M."/>
            <person name="Kroth P."/>
            <person name="Leese F."/>
            <person name="Lindquist E."/>
            <person name="Lyon B.R."/>
            <person name="Martin J."/>
            <person name="Mayer C."/>
            <person name="Parker M."/>
            <person name="Quesneville H."/>
            <person name="Raymond J."/>
            <person name="Uhlig C."/>
            <person name="Valentin K.U."/>
            <person name="Worden A.Z."/>
            <person name="Armbrust E.V."/>
            <person name="Bowler C."/>
            <person name="Green B."/>
            <person name="Moulton V."/>
            <person name="Van Oosterhout C."/>
            <person name="Grigoriev I."/>
        </authorList>
    </citation>
    <scope>NUCLEOTIDE SEQUENCE [LARGE SCALE GENOMIC DNA]</scope>
    <source>
        <strain evidence="7 8">CCMP1102</strain>
    </source>
</reference>
<evidence type="ECO:0000259" key="6">
    <source>
        <dbReference type="SMART" id="SM00415"/>
    </source>
</evidence>
<dbReference type="InterPro" id="IPR036390">
    <property type="entry name" value="WH_DNA-bd_sf"/>
</dbReference>
<evidence type="ECO:0000256" key="1">
    <source>
        <dbReference type="ARBA" id="ARBA00004123"/>
    </source>
</evidence>
<dbReference type="FunFam" id="1.10.10.10:FF:000479">
    <property type="entry name" value="Predicted protein"/>
    <property type="match status" value="1"/>
</dbReference>
<dbReference type="Pfam" id="PF00447">
    <property type="entry name" value="HSF_DNA-bind"/>
    <property type="match status" value="1"/>
</dbReference>
<feature type="domain" description="HSF-type DNA-binding" evidence="6">
    <location>
        <begin position="1"/>
        <end position="93"/>
    </location>
</feature>
<dbReference type="Gene3D" id="1.10.10.10">
    <property type="entry name" value="Winged helix-like DNA-binding domain superfamily/Winged helix DNA-binding domain"/>
    <property type="match status" value="1"/>
</dbReference>
<dbReference type="SMART" id="SM00415">
    <property type="entry name" value="HSF"/>
    <property type="match status" value="1"/>
</dbReference>